<dbReference type="Pfam" id="PF13419">
    <property type="entry name" value="HAD_2"/>
    <property type="match status" value="1"/>
</dbReference>
<dbReference type="InterPro" id="IPR036412">
    <property type="entry name" value="HAD-like_sf"/>
</dbReference>
<dbReference type="Proteomes" id="UP000001747">
    <property type="component" value="Chromosome"/>
</dbReference>
<dbReference type="InterPro" id="IPR023198">
    <property type="entry name" value="PGP-like_dom2"/>
</dbReference>
<evidence type="ECO:0000313" key="3">
    <source>
        <dbReference type="EMBL" id="ACP35183.1"/>
    </source>
</evidence>
<dbReference type="CDD" id="cd02588">
    <property type="entry name" value="HAD_L2-DEX"/>
    <property type="match status" value="1"/>
</dbReference>
<dbReference type="NCBIfam" id="TIGR01493">
    <property type="entry name" value="HAD-SF-IA-v2"/>
    <property type="match status" value="1"/>
</dbReference>
<reference evidence="3 4" key="1">
    <citation type="journal article" date="2009" name="Proc. Natl. Acad. Sci. U.S.A.">
        <title>Biogeography of the Sulfolobus islandicus pan-genome.</title>
        <authorList>
            <person name="Reno M.L."/>
            <person name="Held N.L."/>
            <person name="Fields C.J."/>
            <person name="Burke P.V."/>
            <person name="Whitaker R.J."/>
        </authorList>
    </citation>
    <scope>NUCLEOTIDE SEQUENCE [LARGE SCALE GENOMIC DNA]</scope>
    <source>
        <strain evidence="4">L.S.2.15 / Lassen #1</strain>
    </source>
</reference>
<dbReference type="SUPFAM" id="SSF56784">
    <property type="entry name" value="HAD-like"/>
    <property type="match status" value="1"/>
</dbReference>
<dbReference type="PANTHER" id="PTHR43316">
    <property type="entry name" value="HYDROLASE, HALOACID DELAHOGENASE-RELATED"/>
    <property type="match status" value="1"/>
</dbReference>
<dbReference type="EC" id="3.8.1.2" evidence="3"/>
<accession>C3MP70</accession>
<dbReference type="GO" id="GO:0018784">
    <property type="term" value="F:(S)-2-haloacid dehalogenase activity"/>
    <property type="evidence" value="ECO:0007669"/>
    <property type="project" value="UniProtKB-EC"/>
</dbReference>
<dbReference type="SFLD" id="SFLDG01129">
    <property type="entry name" value="C1.5:_HAD__Beta-PGM__Phosphata"/>
    <property type="match status" value="1"/>
</dbReference>
<dbReference type="InterPro" id="IPR023214">
    <property type="entry name" value="HAD_sf"/>
</dbReference>
<dbReference type="KEGG" id="sis:LS215_1169"/>
<dbReference type="InterPro" id="IPR051540">
    <property type="entry name" value="S-2-haloacid_dehalogenase"/>
</dbReference>
<evidence type="ECO:0000313" key="4">
    <source>
        <dbReference type="Proteomes" id="UP000001747"/>
    </source>
</evidence>
<dbReference type="Gene3D" id="1.10.150.240">
    <property type="entry name" value="Putative phosphatase, domain 2"/>
    <property type="match status" value="1"/>
</dbReference>
<dbReference type="NCBIfam" id="TIGR01428">
    <property type="entry name" value="HAD_type_II"/>
    <property type="match status" value="1"/>
</dbReference>
<proteinExistence type="inferred from homology"/>
<evidence type="ECO:0000256" key="1">
    <source>
        <dbReference type="ARBA" id="ARBA00008106"/>
    </source>
</evidence>
<protein>
    <submittedName>
        <fullName evidence="3">Haloacid dehalogenase, type II</fullName>
        <ecNumber evidence="3">3.8.1.2</ecNumber>
    </submittedName>
</protein>
<dbReference type="InterPro" id="IPR006328">
    <property type="entry name" value="2-HAD"/>
</dbReference>
<dbReference type="HOGENOM" id="CLU_045011_3_1_2"/>
<comment type="similarity">
    <text evidence="1">Belongs to the HAD-like hydrolase superfamily. S-2-haloalkanoic acid dehalogenase family.</text>
</comment>
<evidence type="ECO:0000256" key="2">
    <source>
        <dbReference type="ARBA" id="ARBA00022801"/>
    </source>
</evidence>
<dbReference type="InterPro" id="IPR041492">
    <property type="entry name" value="HAD_2"/>
</dbReference>
<dbReference type="PANTHER" id="PTHR43316:SF3">
    <property type="entry name" value="HALOACID DEHALOGENASE, TYPE II (AFU_ORTHOLOGUE AFUA_2G07750)-RELATED"/>
    <property type="match status" value="1"/>
</dbReference>
<sequence>MESLQLLIYIRALKKYMGKEKKILAFDLYGTILDLSGISQEMRRKQLEYTWLLTIMGRYVDFDEITKMAISYILGEDKIEEELNKWRNLRAHQDAIYLKDISTISDIYILSNGTTKAIEELLKLNGLSSYFKGIFSAERVKEYKPSPKVYKYFLEAVNGEAYLVSSNPFDVIGAKNGGMKSIYVNRRNMPVDPLGYEPDIVVRDFKELYEWLQR</sequence>
<dbReference type="AlphaFoldDB" id="C3MP70"/>
<dbReference type="Gene3D" id="3.40.50.1000">
    <property type="entry name" value="HAD superfamily/HAD-like"/>
    <property type="match status" value="1"/>
</dbReference>
<dbReference type="SFLD" id="SFLDS00003">
    <property type="entry name" value="Haloacid_Dehalogenase"/>
    <property type="match status" value="1"/>
</dbReference>
<gene>
    <name evidence="3" type="ordered locus">LS215_1169</name>
</gene>
<dbReference type="NCBIfam" id="TIGR01549">
    <property type="entry name" value="HAD-SF-IA-v1"/>
    <property type="match status" value="1"/>
</dbReference>
<dbReference type="InterPro" id="IPR006439">
    <property type="entry name" value="HAD-SF_hydro_IA"/>
</dbReference>
<organism evidence="3 4">
    <name type="scientific">Saccharolobus islandicus (strain L.S.2.15 / Lassen #1)</name>
    <name type="common">Sulfolobus islandicus</name>
    <dbReference type="NCBI Taxonomy" id="429572"/>
    <lineage>
        <taxon>Archaea</taxon>
        <taxon>Thermoproteota</taxon>
        <taxon>Thermoprotei</taxon>
        <taxon>Sulfolobales</taxon>
        <taxon>Sulfolobaceae</taxon>
        <taxon>Saccharolobus</taxon>
    </lineage>
</organism>
<keyword evidence="2 3" id="KW-0378">Hydrolase</keyword>
<name>C3MP70_SACI2</name>
<dbReference type="EMBL" id="CP001399">
    <property type="protein sequence ID" value="ACP35183.1"/>
    <property type="molecule type" value="Genomic_DNA"/>
</dbReference>